<keyword evidence="4" id="KW-0325">Glycoprotein</keyword>
<keyword evidence="2" id="KW-0472">Membrane</keyword>
<comment type="caution">
    <text evidence="7">The sequence shown here is derived from an EMBL/GenBank/DDBJ whole genome shotgun (WGS) entry which is preliminary data.</text>
</comment>
<dbReference type="Pfam" id="PF24887">
    <property type="entry name" value="EGF_STAB1-2"/>
    <property type="match status" value="1"/>
</dbReference>
<dbReference type="PROSITE" id="PS00022">
    <property type="entry name" value="EGF_1"/>
    <property type="match status" value="2"/>
</dbReference>
<dbReference type="PROSITE" id="PS01186">
    <property type="entry name" value="EGF_2"/>
    <property type="match status" value="1"/>
</dbReference>
<evidence type="ECO:0000256" key="3">
    <source>
        <dbReference type="ARBA" id="ARBA00023157"/>
    </source>
</evidence>
<evidence type="ECO:0000313" key="8">
    <source>
        <dbReference type="Proteomes" id="UP001165941"/>
    </source>
</evidence>
<evidence type="ECO:0000259" key="6">
    <source>
        <dbReference type="PROSITE" id="PS50026"/>
    </source>
</evidence>
<protein>
    <submittedName>
        <fullName evidence="7">Stabilin-2-like</fullName>
    </submittedName>
</protein>
<dbReference type="EMBL" id="PGGH01072642">
    <property type="protein sequence ID" value="NIG58955.1"/>
    <property type="molecule type" value="Genomic_DNA"/>
</dbReference>
<keyword evidence="5" id="KW-0245">EGF-like domain</keyword>
<feature type="disulfide bond" evidence="5">
    <location>
        <begin position="54"/>
        <end position="63"/>
    </location>
</feature>
<comment type="caution">
    <text evidence="5">Lacks conserved residue(s) required for the propagation of feature annotation.</text>
</comment>
<organism evidence="7 8">
    <name type="scientific">Pontoporia blainvillei</name>
    <name type="common">Franciscana</name>
    <name type="synonym">Delphinus blainvillei</name>
    <dbReference type="NCBI Taxonomy" id="48723"/>
    <lineage>
        <taxon>Eukaryota</taxon>
        <taxon>Metazoa</taxon>
        <taxon>Chordata</taxon>
        <taxon>Craniata</taxon>
        <taxon>Vertebrata</taxon>
        <taxon>Euteleostomi</taxon>
        <taxon>Mammalia</taxon>
        <taxon>Eutheria</taxon>
        <taxon>Laurasiatheria</taxon>
        <taxon>Artiodactyla</taxon>
        <taxon>Whippomorpha</taxon>
        <taxon>Cetacea</taxon>
        <taxon>Odontoceti</taxon>
        <taxon>Pontoporiidae</taxon>
        <taxon>Pontoporia</taxon>
    </lineage>
</organism>
<comment type="subcellular location">
    <subcellularLocation>
        <location evidence="1">Membrane</location>
    </subcellularLocation>
</comment>
<evidence type="ECO:0000256" key="4">
    <source>
        <dbReference type="ARBA" id="ARBA00023180"/>
    </source>
</evidence>
<evidence type="ECO:0000256" key="5">
    <source>
        <dbReference type="PROSITE-ProRule" id="PRU00076"/>
    </source>
</evidence>
<keyword evidence="8" id="KW-1185">Reference proteome</keyword>
<evidence type="ECO:0000313" key="7">
    <source>
        <dbReference type="EMBL" id="NIG58955.1"/>
    </source>
</evidence>
<dbReference type="Gene3D" id="2.10.25.10">
    <property type="entry name" value="Laminin"/>
    <property type="match status" value="2"/>
</dbReference>
<accession>A0ABX0S2Q3</accession>
<dbReference type="InterPro" id="IPR000742">
    <property type="entry name" value="EGF"/>
</dbReference>
<dbReference type="SMART" id="SM00181">
    <property type="entry name" value="EGF"/>
    <property type="match status" value="2"/>
</dbReference>
<keyword evidence="3 5" id="KW-1015">Disulfide bond</keyword>
<evidence type="ECO:0000256" key="1">
    <source>
        <dbReference type="ARBA" id="ARBA00004370"/>
    </source>
</evidence>
<feature type="domain" description="EGF-like" evidence="6">
    <location>
        <begin position="27"/>
        <end position="64"/>
    </location>
</feature>
<proteinExistence type="predicted"/>
<dbReference type="PANTHER" id="PTHR24038">
    <property type="entry name" value="STABILIN"/>
    <property type="match status" value="1"/>
</dbReference>
<dbReference type="PANTHER" id="PTHR24038:SF0">
    <property type="entry name" value="STABILIN-2"/>
    <property type="match status" value="1"/>
</dbReference>
<feature type="domain" description="EGF-like" evidence="6">
    <location>
        <begin position="66"/>
        <end position="107"/>
    </location>
</feature>
<dbReference type="Proteomes" id="UP001165941">
    <property type="component" value="Unassembled WGS sequence"/>
</dbReference>
<name>A0ABX0S2Q3_PONBL</name>
<evidence type="ECO:0000256" key="2">
    <source>
        <dbReference type="ARBA" id="ARBA00023136"/>
    </source>
</evidence>
<gene>
    <name evidence="7" type="ORF">BU61_2136</name>
</gene>
<reference evidence="7" key="1">
    <citation type="submission" date="2018-05" db="EMBL/GenBank/DDBJ databases">
        <authorList>
            <person name="Pedro S.L.S."/>
            <person name="Freitas R.C."/>
            <person name="Barreto A.S."/>
            <person name="Lima A.O.S."/>
        </authorList>
    </citation>
    <scope>NUCLEOTIDE SEQUENCE</scope>
    <source>
        <strain evidence="7">BP203</strain>
        <tissue evidence="7">Muscle</tissue>
    </source>
</reference>
<dbReference type="InterPro" id="IPR056806">
    <property type="entry name" value="EGF_STAB1-2"/>
</dbReference>
<dbReference type="PROSITE" id="PS50026">
    <property type="entry name" value="EGF_3"/>
    <property type="match status" value="2"/>
</dbReference>
<feature type="disulfide bond" evidence="5">
    <location>
        <begin position="35"/>
        <end position="52"/>
    </location>
</feature>
<sequence length="226" mass="25071">MEGNGSCSCQEGFRGTACETCTDDNVFGPSCSAMCSCVHGICNSGIRGDGTCECYSGYTGPSCDKPIPECAALLCPENSRCSPSSKDETKLECKCIPSYKGDGRHCERKLMLMYYSKTRIHELNYKPEETTKRKVSSPSGQTLCIFGTSSIQSKYLWRELYLELAPYPSRDVNNMTKNQREMTRAGCTVGKAGEWNREQYQERRAATAELERSAFLGRGEVDSIAR</sequence>